<dbReference type="Proteomes" id="UP000237351">
    <property type="component" value="Chromosome"/>
</dbReference>
<feature type="transmembrane region" description="Helical" evidence="1">
    <location>
        <begin position="20"/>
        <end position="38"/>
    </location>
</feature>
<keyword evidence="1" id="KW-1133">Transmembrane helix</keyword>
<feature type="transmembrane region" description="Helical" evidence="1">
    <location>
        <begin position="44"/>
        <end position="64"/>
    </location>
</feature>
<proteinExistence type="predicted"/>
<keyword evidence="3" id="KW-1185">Reference proteome</keyword>
<keyword evidence="1" id="KW-0472">Membrane</keyword>
<evidence type="ECO:0000313" key="2">
    <source>
        <dbReference type="EMBL" id="ARN84415.1"/>
    </source>
</evidence>
<organism evidence="2 3">
    <name type="scientific">Candidatus Nucleicultrix amoebiphila FS5</name>
    <dbReference type="NCBI Taxonomy" id="1414854"/>
    <lineage>
        <taxon>Bacteria</taxon>
        <taxon>Pseudomonadati</taxon>
        <taxon>Pseudomonadota</taxon>
        <taxon>Alphaproteobacteria</taxon>
        <taxon>Holosporales</taxon>
        <taxon>Candidatus Nucleicultricaceae</taxon>
        <taxon>Candidatus Nucleicultrix</taxon>
    </lineage>
</organism>
<evidence type="ECO:0000256" key="1">
    <source>
        <dbReference type="SAM" id="Phobius"/>
    </source>
</evidence>
<reference evidence="2 3" key="1">
    <citation type="submission" date="2014-06" db="EMBL/GenBank/DDBJ databases">
        <title>The genome of the endonuclear symbiont Nucleicultrix amoebiphila.</title>
        <authorList>
            <person name="Schulz F."/>
            <person name="Horn M."/>
        </authorList>
    </citation>
    <scope>NUCLEOTIDE SEQUENCE [LARGE SCALE GENOMIC DNA]</scope>
    <source>
        <strain evidence="2 3">FS5</strain>
    </source>
</reference>
<evidence type="ECO:0000313" key="3">
    <source>
        <dbReference type="Proteomes" id="UP000237351"/>
    </source>
</evidence>
<keyword evidence="1" id="KW-0812">Transmembrane</keyword>
<accession>A0A1W6N3J0</accession>
<protein>
    <submittedName>
        <fullName evidence="2">Uncharacterized protein</fullName>
    </submittedName>
</protein>
<dbReference type="KEGG" id="naf:GQ61_02740"/>
<dbReference type="EMBL" id="CP008743">
    <property type="protein sequence ID" value="ARN84415.1"/>
    <property type="molecule type" value="Genomic_DNA"/>
</dbReference>
<gene>
    <name evidence="2" type="ORF">GQ61_02740</name>
</gene>
<name>A0A1W6N3J0_9PROT</name>
<sequence>MQALDGFLNKAVMNKYSTTVVGQAAVTVMMAGLSVLFWNLELPGFAVFLLVLTVILGFNTYRYYNKK</sequence>
<dbReference type="AlphaFoldDB" id="A0A1W6N3J0"/>